<comment type="caution">
    <text evidence="5">The sequence shown here is derived from an EMBL/GenBank/DDBJ whole genome shotgun (WGS) entry which is preliminary data.</text>
</comment>
<dbReference type="GO" id="GO:0016020">
    <property type="term" value="C:membrane"/>
    <property type="evidence" value="ECO:0007669"/>
    <property type="project" value="UniProtKB-SubCell"/>
</dbReference>
<feature type="transmembrane region" description="Helical" evidence="3">
    <location>
        <begin position="294"/>
        <end position="312"/>
    </location>
</feature>
<accession>A0A8H7CMJ7</accession>
<dbReference type="GO" id="GO:0022857">
    <property type="term" value="F:transmembrane transporter activity"/>
    <property type="evidence" value="ECO:0007669"/>
    <property type="project" value="InterPro"/>
</dbReference>
<evidence type="ECO:0000259" key="4">
    <source>
        <dbReference type="PROSITE" id="PS50850"/>
    </source>
</evidence>
<dbReference type="PROSITE" id="PS50850">
    <property type="entry name" value="MFS"/>
    <property type="match status" value="1"/>
</dbReference>
<feature type="transmembrane region" description="Helical" evidence="3">
    <location>
        <begin position="47"/>
        <end position="70"/>
    </location>
</feature>
<dbReference type="OrthoDB" id="2105912at2759"/>
<protein>
    <submittedName>
        <fullName evidence="5">MFS superfamily</fullName>
    </submittedName>
</protein>
<evidence type="ECO:0000256" key="3">
    <source>
        <dbReference type="SAM" id="Phobius"/>
    </source>
</evidence>
<keyword evidence="3" id="KW-0812">Transmembrane</keyword>
<feature type="transmembrane region" description="Helical" evidence="3">
    <location>
        <begin position="384"/>
        <end position="406"/>
    </location>
</feature>
<feature type="compositionally biased region" description="Basic and acidic residues" evidence="2">
    <location>
        <begin position="457"/>
        <end position="521"/>
    </location>
</feature>
<dbReference type="EMBL" id="JACAZI010000018">
    <property type="protein sequence ID" value="KAF7341531.1"/>
    <property type="molecule type" value="Genomic_DNA"/>
</dbReference>
<name>A0A8H7CMJ7_9AGAR</name>
<gene>
    <name evidence="5" type="ORF">MVEN_01890800</name>
</gene>
<dbReference type="PANTHER" id="PTHR42910">
    <property type="entry name" value="TRANSPORTER SCO4007-RELATED"/>
    <property type="match status" value="1"/>
</dbReference>
<feature type="transmembrane region" description="Helical" evidence="3">
    <location>
        <begin position="412"/>
        <end position="430"/>
    </location>
</feature>
<dbReference type="SUPFAM" id="SSF103473">
    <property type="entry name" value="MFS general substrate transporter"/>
    <property type="match status" value="1"/>
</dbReference>
<dbReference type="CDD" id="cd17324">
    <property type="entry name" value="MFS_NepI_like"/>
    <property type="match status" value="1"/>
</dbReference>
<proteinExistence type="predicted"/>
<feature type="transmembrane region" description="Helical" evidence="3">
    <location>
        <begin position="119"/>
        <end position="140"/>
    </location>
</feature>
<keyword evidence="6" id="KW-1185">Reference proteome</keyword>
<dbReference type="InterPro" id="IPR036259">
    <property type="entry name" value="MFS_trans_sf"/>
</dbReference>
<feature type="transmembrane region" description="Helical" evidence="3">
    <location>
        <begin position="176"/>
        <end position="201"/>
    </location>
</feature>
<feature type="transmembrane region" description="Helical" evidence="3">
    <location>
        <begin position="262"/>
        <end position="282"/>
    </location>
</feature>
<reference evidence="5" key="1">
    <citation type="submission" date="2020-05" db="EMBL/GenBank/DDBJ databases">
        <title>Mycena genomes resolve the evolution of fungal bioluminescence.</title>
        <authorList>
            <person name="Tsai I.J."/>
        </authorList>
    </citation>
    <scope>NUCLEOTIDE SEQUENCE</scope>
    <source>
        <strain evidence="5">CCC161011</strain>
    </source>
</reference>
<feature type="compositionally biased region" description="Basic and acidic residues" evidence="2">
    <location>
        <begin position="1"/>
        <end position="12"/>
    </location>
</feature>
<dbReference type="PANTHER" id="PTHR42910:SF1">
    <property type="entry name" value="MAJOR FACILITATOR SUPERFAMILY (MFS) PROFILE DOMAIN-CONTAINING PROTEIN"/>
    <property type="match status" value="1"/>
</dbReference>
<feature type="domain" description="Major facilitator superfamily (MFS) profile" evidence="4">
    <location>
        <begin position="51"/>
        <end position="436"/>
    </location>
</feature>
<dbReference type="InterPro" id="IPR020846">
    <property type="entry name" value="MFS_dom"/>
</dbReference>
<feature type="transmembrane region" description="Helical" evidence="3">
    <location>
        <begin position="207"/>
        <end position="226"/>
    </location>
</feature>
<dbReference type="Proteomes" id="UP000620124">
    <property type="component" value="Unassembled WGS sequence"/>
</dbReference>
<sequence>MDAAVSRDDSSLHRSTSTDDSSPALFTHELLVIPIPKRLRYHEGKSFHFGLLLNMSLGFASTVTVANLYYSQPLLINLAGAFDVSYSKVSEVPTLLQAGYAVGVVFISPLGDLVRRRQLILLCLFMSTALTVGLSVTNSFIAFEVLSFLVGATSIITTVMQPLAADLAPPHRRATAISVVISGLLLGVLLARVLSGILGQFSTWRSAYYFGVGAQSLALVWLYLIIPDYPAKNAGTELTYWRILWTMAKFAVTEPALIQPCLLNFATSAGFTSFWVTLTFLLGGPIYNYSTLDIGLFGLVGMLGVLTGPLMGRLIDALYPWYSTLLALVFLLLFNVVQMAAGGLSIAAVIVVAFALNLFRQLLQSSLATTVLSIEVEARGRLNALNVLSVFLGQVMGTAVGSQIYLQHGWRACAALSVALSGAQLVVLFVRGPHCERYTWVGWEGGRRAFRRRRGRGGGEGEGRDSEETPREERDSEEPTERGKEGGEEWGRRSEGGDRGWRGTGRAKAEGKAGERFRQCR</sequence>
<keyword evidence="3" id="KW-0472">Membrane</keyword>
<feature type="transmembrane region" description="Helical" evidence="3">
    <location>
        <begin position="90"/>
        <end position="107"/>
    </location>
</feature>
<evidence type="ECO:0000256" key="2">
    <source>
        <dbReference type="SAM" id="MobiDB-lite"/>
    </source>
</evidence>
<comment type="subcellular location">
    <subcellularLocation>
        <location evidence="1">Membrane</location>
        <topology evidence="1">Multi-pass membrane protein</topology>
    </subcellularLocation>
</comment>
<dbReference type="Gene3D" id="1.20.1250.20">
    <property type="entry name" value="MFS general substrate transporter like domains"/>
    <property type="match status" value="1"/>
</dbReference>
<feature type="region of interest" description="Disordered" evidence="2">
    <location>
        <begin position="452"/>
        <end position="521"/>
    </location>
</feature>
<dbReference type="InterPro" id="IPR011701">
    <property type="entry name" value="MFS"/>
</dbReference>
<feature type="transmembrane region" description="Helical" evidence="3">
    <location>
        <begin position="343"/>
        <end position="363"/>
    </location>
</feature>
<keyword evidence="3" id="KW-1133">Transmembrane helix</keyword>
<evidence type="ECO:0000256" key="1">
    <source>
        <dbReference type="ARBA" id="ARBA00004141"/>
    </source>
</evidence>
<evidence type="ECO:0000313" key="5">
    <source>
        <dbReference type="EMBL" id="KAF7341531.1"/>
    </source>
</evidence>
<dbReference type="AlphaFoldDB" id="A0A8H7CMJ7"/>
<organism evidence="5 6">
    <name type="scientific">Mycena venus</name>
    <dbReference type="NCBI Taxonomy" id="2733690"/>
    <lineage>
        <taxon>Eukaryota</taxon>
        <taxon>Fungi</taxon>
        <taxon>Dikarya</taxon>
        <taxon>Basidiomycota</taxon>
        <taxon>Agaricomycotina</taxon>
        <taxon>Agaricomycetes</taxon>
        <taxon>Agaricomycetidae</taxon>
        <taxon>Agaricales</taxon>
        <taxon>Marasmiineae</taxon>
        <taxon>Mycenaceae</taxon>
        <taxon>Mycena</taxon>
    </lineage>
</organism>
<evidence type="ECO:0000313" key="6">
    <source>
        <dbReference type="Proteomes" id="UP000620124"/>
    </source>
</evidence>
<feature type="region of interest" description="Disordered" evidence="2">
    <location>
        <begin position="1"/>
        <end position="21"/>
    </location>
</feature>
<dbReference type="Pfam" id="PF07690">
    <property type="entry name" value="MFS_1"/>
    <property type="match status" value="1"/>
</dbReference>